<feature type="compositionally biased region" description="Basic and acidic residues" evidence="1">
    <location>
        <begin position="1"/>
        <end position="11"/>
    </location>
</feature>
<dbReference type="InterPro" id="IPR009263">
    <property type="entry name" value="SERTA_dom"/>
</dbReference>
<feature type="domain" description="SERTA" evidence="2">
    <location>
        <begin position="77"/>
        <end position="124"/>
    </location>
</feature>
<dbReference type="PROSITE" id="PS51053">
    <property type="entry name" value="SERTA"/>
    <property type="match status" value="1"/>
</dbReference>
<dbReference type="InterPro" id="IPR052262">
    <property type="entry name" value="E2F-SERTA_domain_protein"/>
</dbReference>
<dbReference type="PANTHER" id="PTHR16277:SF12">
    <property type="entry name" value="SERTA DOMAIN-CONTAINING PROTEIN 1"/>
    <property type="match status" value="1"/>
</dbReference>
<accession>A0A8C6YHF6</accession>
<feature type="region of interest" description="Disordered" evidence="1">
    <location>
        <begin position="1"/>
        <end position="27"/>
    </location>
</feature>
<evidence type="ECO:0000313" key="3">
    <source>
        <dbReference type="Ensembl" id="ENSNNAP00000028675.1"/>
    </source>
</evidence>
<dbReference type="Ensembl" id="ENSNNAT00000030055.1">
    <property type="protein sequence ID" value="ENSNNAP00000028675.1"/>
    <property type="gene ID" value="ENSNNAG00000018425.1"/>
</dbReference>
<evidence type="ECO:0000259" key="2">
    <source>
        <dbReference type="PROSITE" id="PS51053"/>
    </source>
</evidence>
<evidence type="ECO:0000256" key="1">
    <source>
        <dbReference type="SAM" id="MobiDB-lite"/>
    </source>
</evidence>
<dbReference type="OMA" id="LAVDTWW"/>
<dbReference type="AlphaFoldDB" id="A0A8C6YHF6"/>
<evidence type="ECO:0000313" key="4">
    <source>
        <dbReference type="Proteomes" id="UP000694559"/>
    </source>
</evidence>
<name>A0A8C6YHF6_NAJNA</name>
<proteinExistence type="predicted"/>
<dbReference type="PANTHER" id="PTHR16277">
    <property type="entry name" value="CELL DIVISION CYCLE ASSOCIATED PROTEIN 4/SERTA DOMAIN-CONTAINING PROTEIN 2"/>
    <property type="match status" value="1"/>
</dbReference>
<protein>
    <recommendedName>
        <fullName evidence="2">SERTA domain-containing protein</fullName>
    </recommendedName>
</protein>
<keyword evidence="4" id="KW-1185">Reference proteome</keyword>
<sequence>MEMKRSCDRSHWSRRLPPTTPSAPNDPLIESERFAVHWLYVPASRSRSLASEQPGRKWLLKAMKRKWTEEEEAQPATAAPCSSLFSLSVSKLHQSLQRVEPNLRHLVLVANTLRRFQGEMQPGPAPLLQAALGQEDPSEGSLMPSTLACSLSEPSWRLMSPPSLSPPLGDLLFSNVDSSAFPAFGVGQPKEPLLSLLSPEAGWIPRACPSSTLELMSPDGYLLEDSLEGVLEDIGTSMFDCNLWLPTSLPNFKEAFCSPGDQVPDLADHLDCLMDVLVGVQEL</sequence>
<dbReference type="GeneTree" id="ENSGT00530000063867"/>
<dbReference type="Proteomes" id="UP000694559">
    <property type="component" value="Unplaced"/>
</dbReference>
<reference evidence="3" key="2">
    <citation type="submission" date="2025-09" db="UniProtKB">
        <authorList>
            <consortium name="Ensembl"/>
        </authorList>
    </citation>
    <scope>IDENTIFICATION</scope>
</reference>
<reference evidence="3" key="1">
    <citation type="submission" date="2025-08" db="UniProtKB">
        <authorList>
            <consortium name="Ensembl"/>
        </authorList>
    </citation>
    <scope>IDENTIFICATION</scope>
</reference>
<dbReference type="GO" id="GO:0005634">
    <property type="term" value="C:nucleus"/>
    <property type="evidence" value="ECO:0007669"/>
    <property type="project" value="TreeGrafter"/>
</dbReference>
<dbReference type="Pfam" id="PF06031">
    <property type="entry name" value="SERTA"/>
    <property type="match status" value="1"/>
</dbReference>
<dbReference type="OrthoDB" id="6083860at2759"/>
<organism evidence="3 4">
    <name type="scientific">Naja naja</name>
    <name type="common">Indian cobra</name>
    <dbReference type="NCBI Taxonomy" id="35670"/>
    <lineage>
        <taxon>Eukaryota</taxon>
        <taxon>Metazoa</taxon>
        <taxon>Chordata</taxon>
        <taxon>Craniata</taxon>
        <taxon>Vertebrata</taxon>
        <taxon>Euteleostomi</taxon>
        <taxon>Lepidosauria</taxon>
        <taxon>Squamata</taxon>
        <taxon>Bifurcata</taxon>
        <taxon>Unidentata</taxon>
        <taxon>Episquamata</taxon>
        <taxon>Toxicofera</taxon>
        <taxon>Serpentes</taxon>
        <taxon>Colubroidea</taxon>
        <taxon>Elapidae</taxon>
        <taxon>Elapinae</taxon>
        <taxon>Naja</taxon>
    </lineage>
</organism>